<name>W6U0D6_ECHGR</name>
<dbReference type="InterPro" id="IPR043785">
    <property type="entry name" value="DUF5727"/>
</dbReference>
<gene>
    <name evidence="2" type="ORF">EGR_10680</name>
</gene>
<protein>
    <recommendedName>
        <fullName evidence="1">DUF5727 domain-containing protein</fullName>
    </recommendedName>
</protein>
<dbReference type="KEGG" id="egl:EGR_10680"/>
<sequence length="274" mass="30671">MGFSDCWNTSRKITNYVFTSSQGGLVLRNGSQSLIEIKNGTCYRNNQDWGSPCQMDEGSANITLNDVSQQEALLIWDGSSFTSTVFFVPNCTFQTPQQGELIDLEKCVQSIYRRRFHFLDLGKGDRISKSHLLLKVQTTKLGSLLLLPMISWSQFSPFFLITTQASIEVNGRVACRWTGTTLVAHDSPFCRNMTNDTGSDLRTFVLNITRNDATNYTTIEWSALTTVLVVNIDWTQEGESPEIAECSKPGVTSTSTSELKHYNILTMPKAMETV</sequence>
<dbReference type="OMA" id="DWGSPCQ"/>
<dbReference type="Pfam" id="PF18997">
    <property type="entry name" value="DUF5727"/>
    <property type="match status" value="2"/>
</dbReference>
<dbReference type="OrthoDB" id="6255534at2759"/>
<dbReference type="RefSeq" id="XP_024345654.1">
    <property type="nucleotide sequence ID" value="XM_024499929.1"/>
</dbReference>
<feature type="domain" description="DUF5727" evidence="1">
    <location>
        <begin position="165"/>
        <end position="248"/>
    </location>
</feature>
<organism evidence="2 3">
    <name type="scientific">Echinococcus granulosus</name>
    <name type="common">Hydatid tapeworm</name>
    <dbReference type="NCBI Taxonomy" id="6210"/>
    <lineage>
        <taxon>Eukaryota</taxon>
        <taxon>Metazoa</taxon>
        <taxon>Spiralia</taxon>
        <taxon>Lophotrochozoa</taxon>
        <taxon>Platyhelminthes</taxon>
        <taxon>Cestoda</taxon>
        <taxon>Eucestoda</taxon>
        <taxon>Cyclophyllidea</taxon>
        <taxon>Taeniidae</taxon>
        <taxon>Echinococcus</taxon>
        <taxon>Echinococcus granulosus group</taxon>
    </lineage>
</organism>
<dbReference type="GeneID" id="36346395"/>
<accession>W6U0D6</accession>
<evidence type="ECO:0000313" key="3">
    <source>
        <dbReference type="Proteomes" id="UP000019149"/>
    </source>
</evidence>
<dbReference type="CTD" id="36346395"/>
<proteinExistence type="predicted"/>
<evidence type="ECO:0000259" key="1">
    <source>
        <dbReference type="Pfam" id="PF18997"/>
    </source>
</evidence>
<dbReference type="AlphaFoldDB" id="W6U0D6"/>
<dbReference type="Proteomes" id="UP000019149">
    <property type="component" value="Unassembled WGS sequence"/>
</dbReference>
<comment type="caution">
    <text evidence="2">The sequence shown here is derived from an EMBL/GenBank/DDBJ whole genome shotgun (WGS) entry which is preliminary data.</text>
</comment>
<reference evidence="2 3" key="1">
    <citation type="journal article" date="2013" name="Nat. Genet.">
        <title>The genome of the hydatid tapeworm Echinococcus granulosus.</title>
        <authorList>
            <person name="Zheng H."/>
            <person name="Zhang W."/>
            <person name="Zhang L."/>
            <person name="Zhang Z."/>
            <person name="Li J."/>
            <person name="Lu G."/>
            <person name="Zhu Y."/>
            <person name="Wang Y."/>
            <person name="Huang Y."/>
            <person name="Liu J."/>
            <person name="Kang H."/>
            <person name="Chen J."/>
            <person name="Wang L."/>
            <person name="Chen A."/>
            <person name="Yu S."/>
            <person name="Gao Z."/>
            <person name="Jin L."/>
            <person name="Gu W."/>
            <person name="Wang Z."/>
            <person name="Zhao L."/>
            <person name="Shi B."/>
            <person name="Wen H."/>
            <person name="Lin R."/>
            <person name="Jones M.K."/>
            <person name="Brejova B."/>
            <person name="Vinar T."/>
            <person name="Zhao G."/>
            <person name="McManus D.P."/>
            <person name="Chen Z."/>
            <person name="Zhou Y."/>
            <person name="Wang S."/>
        </authorList>
    </citation>
    <scope>NUCLEOTIDE SEQUENCE [LARGE SCALE GENOMIC DNA]</scope>
</reference>
<feature type="domain" description="DUF5727" evidence="1">
    <location>
        <begin position="35"/>
        <end position="101"/>
    </location>
</feature>
<dbReference type="EMBL" id="APAU02000251">
    <property type="protein sequence ID" value="EUB54458.1"/>
    <property type="molecule type" value="Genomic_DNA"/>
</dbReference>
<keyword evidence="3" id="KW-1185">Reference proteome</keyword>
<evidence type="ECO:0000313" key="2">
    <source>
        <dbReference type="EMBL" id="EUB54458.1"/>
    </source>
</evidence>